<evidence type="ECO:0000313" key="3">
    <source>
        <dbReference type="Proteomes" id="UP000070560"/>
    </source>
</evidence>
<dbReference type="GO" id="GO:0008146">
    <property type="term" value="F:sulfotransferase activity"/>
    <property type="evidence" value="ECO:0007669"/>
    <property type="project" value="InterPro"/>
</dbReference>
<gene>
    <name evidence="2" type="ORF">HS1_000111</name>
</gene>
<organism evidence="2 3">
    <name type="scientific">Desulfofervidus auxilii</name>
    <dbReference type="NCBI Taxonomy" id="1621989"/>
    <lineage>
        <taxon>Bacteria</taxon>
        <taxon>Pseudomonadati</taxon>
        <taxon>Thermodesulfobacteriota</taxon>
        <taxon>Candidatus Desulfofervidia</taxon>
        <taxon>Candidatus Desulfofervidales</taxon>
        <taxon>Candidatus Desulfofervidaceae</taxon>
        <taxon>Candidatus Desulfofervidus</taxon>
    </lineage>
</organism>
<evidence type="ECO:0000313" key="2">
    <source>
        <dbReference type="EMBL" id="AMM39918.1"/>
    </source>
</evidence>
<reference evidence="2 3" key="1">
    <citation type="submission" date="2015-10" db="EMBL/GenBank/DDBJ databases">
        <title>Candidatus Desulfofervidus auxilii, a hydrogenotrophic sulfate-reducing bacterium involved in the thermophilic anaerobic oxidation of methane.</title>
        <authorList>
            <person name="Krukenberg V."/>
            <person name="Richter M."/>
            <person name="Wegener G."/>
        </authorList>
    </citation>
    <scope>NUCLEOTIDE SEQUENCE [LARGE SCALE GENOMIC DNA]</scope>
    <source>
        <strain evidence="2 3">HS1</strain>
    </source>
</reference>
<sequence>MKNNKKLPNFLIVGAAKAGTTSLYYYLKEHPEIYMSPIKEPKFITSNFLKFPFKGRGDELIERNIVKIWEEYCSLFREVNDEKAIGEASADNLYYYEQSIHYIKKFLGDVKIIIILRNPIERAFSAYMHLVRDNREFLTLEEALDQEENRKRQNWEFIWYYKDVGFYYNQVKAYLESYSKVKIYLFDDLKRNPLDLVQDIYRFLEVDDLFVPSNIGEKFNISGVPKNKLINEFLTRPNPLKSAIKPLVKLFLSEHNIQRLYNELLQRNLKKPQMKPKTREYLKNLYKKDILKLQDLINRDLTHWLS</sequence>
<dbReference type="PANTHER" id="PTHR10605">
    <property type="entry name" value="HEPARAN SULFATE SULFOTRANSFERASE"/>
    <property type="match status" value="1"/>
</dbReference>
<dbReference type="KEGG" id="daw:HS1_000111"/>
<proteinExistence type="predicted"/>
<dbReference type="RefSeq" id="WP_066060238.1">
    <property type="nucleotide sequence ID" value="NZ_CP013015.1"/>
</dbReference>
<protein>
    <submittedName>
        <fullName evidence="2">Sulfotransferase</fullName>
    </submittedName>
</protein>
<evidence type="ECO:0000256" key="1">
    <source>
        <dbReference type="ARBA" id="ARBA00022679"/>
    </source>
</evidence>
<dbReference type="PANTHER" id="PTHR10605:SF56">
    <property type="entry name" value="BIFUNCTIONAL HEPARAN SULFATE N-DEACETYLASE_N-SULFOTRANSFERASE"/>
    <property type="match status" value="1"/>
</dbReference>
<dbReference type="InterPro" id="IPR037359">
    <property type="entry name" value="NST/OST"/>
</dbReference>
<dbReference type="SUPFAM" id="SSF52540">
    <property type="entry name" value="P-loop containing nucleoside triphosphate hydrolases"/>
    <property type="match status" value="1"/>
</dbReference>
<name>A0A7U4TH66_DESA2</name>
<dbReference type="Gene3D" id="3.40.50.300">
    <property type="entry name" value="P-loop containing nucleotide triphosphate hydrolases"/>
    <property type="match status" value="1"/>
</dbReference>
<dbReference type="OrthoDB" id="5317005at2"/>
<dbReference type="InterPro" id="IPR027417">
    <property type="entry name" value="P-loop_NTPase"/>
</dbReference>
<accession>A0A7U4TH66</accession>
<dbReference type="EMBL" id="CP013015">
    <property type="protein sequence ID" value="AMM39918.1"/>
    <property type="molecule type" value="Genomic_DNA"/>
</dbReference>
<dbReference type="Pfam" id="PF13469">
    <property type="entry name" value="Sulfotransfer_3"/>
    <property type="match status" value="1"/>
</dbReference>
<dbReference type="AlphaFoldDB" id="A0A7U4TH66"/>
<keyword evidence="3" id="KW-1185">Reference proteome</keyword>
<keyword evidence="1 2" id="KW-0808">Transferase</keyword>
<dbReference type="Proteomes" id="UP000070560">
    <property type="component" value="Chromosome"/>
</dbReference>